<accession>A0A9N9M4S2</accession>
<evidence type="ECO:0000256" key="4">
    <source>
        <dbReference type="ARBA" id="ARBA00005041"/>
    </source>
</evidence>
<evidence type="ECO:0000256" key="1">
    <source>
        <dbReference type="ARBA" id="ARBA00000952"/>
    </source>
</evidence>
<dbReference type="InterPro" id="IPR029035">
    <property type="entry name" value="DHS-like_NAD/FAD-binding_dom"/>
</dbReference>
<comment type="cofactor">
    <cofactor evidence="2">
        <name>NAD(+)</name>
        <dbReference type="ChEBI" id="CHEBI:57540"/>
    </cofactor>
</comment>
<dbReference type="OrthoDB" id="294378at2759"/>
<dbReference type="GO" id="GO:0005737">
    <property type="term" value="C:cytoplasm"/>
    <property type="evidence" value="ECO:0007669"/>
    <property type="project" value="TreeGrafter"/>
</dbReference>
<dbReference type="InterPro" id="IPR036982">
    <property type="entry name" value="Deoxyhypusine_synthase_sf"/>
</dbReference>
<comment type="pathway">
    <text evidence="4">Protein modification; eIF5A hypusination.</text>
</comment>
<comment type="function">
    <text evidence="3">Catalyzes the NAD-dependent oxidative cleavage of spermidine and the subsequent transfer of the butylamine moiety of spermidine to the epsilon-amino group of a specific lysine residue of the eIF-5A precursor protein to form the intermediate deoxyhypusine residue.</text>
</comment>
<dbReference type="Gene3D" id="3.40.910.10">
    <property type="entry name" value="Deoxyhypusine synthase"/>
    <property type="match status" value="1"/>
</dbReference>
<comment type="catalytic activity">
    <reaction evidence="1">
        <text>[eIF5A protein]-L-lysine + spermidine = [eIF5A protein]-deoxyhypusine + propane-1,3-diamine</text>
        <dbReference type="Rhea" id="RHEA:33299"/>
        <dbReference type="Rhea" id="RHEA-COMP:10143"/>
        <dbReference type="Rhea" id="RHEA-COMP:10144"/>
        <dbReference type="ChEBI" id="CHEBI:29969"/>
        <dbReference type="ChEBI" id="CHEBI:57484"/>
        <dbReference type="ChEBI" id="CHEBI:57834"/>
        <dbReference type="ChEBI" id="CHEBI:82657"/>
        <dbReference type="EC" id="2.5.1.46"/>
    </reaction>
</comment>
<organism evidence="12 13">
    <name type="scientific">Hymenoscyphus albidus</name>
    <dbReference type="NCBI Taxonomy" id="595503"/>
    <lineage>
        <taxon>Eukaryota</taxon>
        <taxon>Fungi</taxon>
        <taxon>Dikarya</taxon>
        <taxon>Ascomycota</taxon>
        <taxon>Pezizomycotina</taxon>
        <taxon>Leotiomycetes</taxon>
        <taxon>Helotiales</taxon>
        <taxon>Helotiaceae</taxon>
        <taxon>Hymenoscyphus</taxon>
    </lineage>
</organism>
<evidence type="ECO:0000256" key="7">
    <source>
        <dbReference type="ARBA" id="ARBA00020607"/>
    </source>
</evidence>
<evidence type="ECO:0000256" key="11">
    <source>
        <dbReference type="SAM" id="MobiDB-lite"/>
    </source>
</evidence>
<evidence type="ECO:0000256" key="5">
    <source>
        <dbReference type="ARBA" id="ARBA00009892"/>
    </source>
</evidence>
<reference evidence="12" key="1">
    <citation type="submission" date="2021-07" db="EMBL/GenBank/DDBJ databases">
        <authorList>
            <person name="Durling M."/>
        </authorList>
    </citation>
    <scope>NUCLEOTIDE SEQUENCE</scope>
</reference>
<dbReference type="Proteomes" id="UP000701801">
    <property type="component" value="Unassembled WGS sequence"/>
</dbReference>
<dbReference type="GO" id="GO:0034038">
    <property type="term" value="F:deoxyhypusine synthase activity"/>
    <property type="evidence" value="ECO:0007669"/>
    <property type="project" value="UniProtKB-EC"/>
</dbReference>
<dbReference type="PANTHER" id="PTHR11703:SF0">
    <property type="entry name" value="DEOXYHYPUSINE SYNTHASE"/>
    <property type="match status" value="1"/>
</dbReference>
<evidence type="ECO:0000256" key="8">
    <source>
        <dbReference type="ARBA" id="ARBA00022679"/>
    </source>
</evidence>
<evidence type="ECO:0000256" key="3">
    <source>
        <dbReference type="ARBA" id="ARBA00002823"/>
    </source>
</evidence>
<evidence type="ECO:0000313" key="13">
    <source>
        <dbReference type="Proteomes" id="UP000701801"/>
    </source>
</evidence>
<comment type="similarity">
    <text evidence="5">Belongs to the deoxyhypusine synthase family.</text>
</comment>
<dbReference type="AlphaFoldDB" id="A0A9N9M4S2"/>
<gene>
    <name evidence="12" type="ORF">HYALB_00004215</name>
</gene>
<feature type="region of interest" description="Disordered" evidence="11">
    <location>
        <begin position="1"/>
        <end position="24"/>
    </location>
</feature>
<comment type="caution">
    <text evidence="12">The sequence shown here is derived from an EMBL/GenBank/DDBJ whole genome shotgun (WGS) entry which is preliminary data.</text>
</comment>
<proteinExistence type="inferred from homology"/>
<evidence type="ECO:0000256" key="10">
    <source>
        <dbReference type="ARBA" id="ARBA00023256"/>
    </source>
</evidence>
<keyword evidence="10" id="KW-0386">Hypusine biosynthesis</keyword>
<evidence type="ECO:0000256" key="2">
    <source>
        <dbReference type="ARBA" id="ARBA00001911"/>
    </source>
</evidence>
<dbReference type="SUPFAM" id="SSF52467">
    <property type="entry name" value="DHS-like NAD/FAD-binding domain"/>
    <property type="match status" value="1"/>
</dbReference>
<evidence type="ECO:0000313" key="12">
    <source>
        <dbReference type="EMBL" id="CAG8984232.1"/>
    </source>
</evidence>
<dbReference type="FunFam" id="3.40.910.10:FF:000003">
    <property type="entry name" value="Deoxyhypusine synthase"/>
    <property type="match status" value="1"/>
</dbReference>
<keyword evidence="9" id="KW-0520">NAD</keyword>
<dbReference type="NCBIfam" id="TIGR00321">
    <property type="entry name" value="dhys"/>
    <property type="match status" value="1"/>
</dbReference>
<dbReference type="EC" id="2.5.1.46" evidence="6"/>
<dbReference type="InterPro" id="IPR002773">
    <property type="entry name" value="Deoxyhypusine_synthase"/>
</dbReference>
<protein>
    <recommendedName>
        <fullName evidence="7">Deoxyhypusine synthase</fullName>
        <ecNumber evidence="6">2.5.1.46</ecNumber>
    </recommendedName>
</protein>
<dbReference type="PANTHER" id="PTHR11703">
    <property type="entry name" value="DEOXYHYPUSINE SYNTHASE"/>
    <property type="match status" value="1"/>
</dbReference>
<dbReference type="Pfam" id="PF01916">
    <property type="entry name" value="DS"/>
    <property type="match status" value="1"/>
</dbReference>
<name>A0A9N9M4S2_9HELO</name>
<evidence type="ECO:0000256" key="6">
    <source>
        <dbReference type="ARBA" id="ARBA00012683"/>
    </source>
</evidence>
<sequence>MASSAPAAETNGVSDTSKKEGLPSSVTDAVLVHGEMPAGSQKVEELDFNNLAGRPITVDELISPMSNMGFQASAIGDAVRIIHDMRAWRDPESGEKTTIFLGYTSNLISSGLRGTFRFLAEHSYVSAIVTTAGGIEEDLIKCLGDTYMGAFSTPGASLRSKGLNRIGNLIVPNSNYCKFEDWVMPILDKLLDEQEASAADPNVPSDEKLVWTPSKIIHRLGLKINDERSVLYWAAKNDIPIFCPALTDGSLGDMLYFHSFKASPRRLIMDTIEDVRKINTMAVRAKRAGMIILGGGVIKHHIANACLMRNGAESAVYINTAQEFDGSDAGARPDEAVSWGKIKAGADSVKVYLEATACFPLIVAATFAKDPITPRN</sequence>
<evidence type="ECO:0000256" key="9">
    <source>
        <dbReference type="ARBA" id="ARBA00023027"/>
    </source>
</evidence>
<keyword evidence="13" id="KW-1185">Reference proteome</keyword>
<keyword evidence="8" id="KW-0808">Transferase</keyword>
<dbReference type="EMBL" id="CAJVRM010000753">
    <property type="protein sequence ID" value="CAG8984232.1"/>
    <property type="molecule type" value="Genomic_DNA"/>
</dbReference>